<keyword evidence="5 7" id="KW-0472">Membrane</keyword>
<dbReference type="EMBL" id="CAJNOC010002470">
    <property type="protein sequence ID" value="CAF0935057.1"/>
    <property type="molecule type" value="Genomic_DNA"/>
</dbReference>
<evidence type="ECO:0000256" key="2">
    <source>
        <dbReference type="ARBA" id="ARBA00022679"/>
    </source>
</evidence>
<dbReference type="GO" id="GO:0016020">
    <property type="term" value="C:membrane"/>
    <property type="evidence" value="ECO:0007669"/>
    <property type="project" value="UniProtKB-SubCell"/>
</dbReference>
<comment type="subcellular location">
    <subcellularLocation>
        <location evidence="1">Membrane</location>
        <topology evidence="1">Multi-pass membrane protein</topology>
    </subcellularLocation>
</comment>
<dbReference type="GO" id="GO:0016746">
    <property type="term" value="F:acyltransferase activity"/>
    <property type="evidence" value="ECO:0007669"/>
    <property type="project" value="UniProtKB-KW"/>
</dbReference>
<keyword evidence="9" id="KW-1185">Reference proteome</keyword>
<dbReference type="OrthoDB" id="286734at2759"/>
<accession>A0A814C470</accession>
<dbReference type="InterPro" id="IPR004299">
    <property type="entry name" value="MBOAT_fam"/>
</dbReference>
<dbReference type="PANTHER" id="PTHR13906:SF4">
    <property type="entry name" value="LYSOPHOSPHOLIPID ACYLTRANSFERASE 6"/>
    <property type="match status" value="1"/>
</dbReference>
<reference evidence="8" key="1">
    <citation type="submission" date="2021-02" db="EMBL/GenBank/DDBJ databases">
        <authorList>
            <person name="Nowell W R."/>
        </authorList>
    </citation>
    <scope>NUCLEOTIDE SEQUENCE</scope>
    <source>
        <strain evidence="8">Ploen Becks lab</strain>
    </source>
</reference>
<sequence>MLSAPFWYRFIYMNISALCQRSKYYLAWQIADLVCNASGLGFNGYDENGKAKWNLCTNVNIIQLETSTSIKHFIDNWNISTQRWIRAVAYERLPKGRTLAAFVLSAMWHGFYPGYYCTFVSGAIFVYAGRVIRQYVRPIFQINDYTKSLYALITWIGTIASINYMALPFVLLGLKHSLQFYSLPCLEIMSLISRHYFDLIKKDLFFDEITKLILENLEKISTNLDTQISNEKILKTIKFIEEFARCLATSDLRQMNSIDLNDCCKLWYSLLNSKFSSENHLVNV</sequence>
<evidence type="ECO:0000256" key="1">
    <source>
        <dbReference type="ARBA" id="ARBA00004141"/>
    </source>
</evidence>
<protein>
    <submittedName>
        <fullName evidence="8">Uncharacterized protein</fullName>
    </submittedName>
</protein>
<evidence type="ECO:0000313" key="8">
    <source>
        <dbReference type="EMBL" id="CAF0935057.1"/>
    </source>
</evidence>
<feature type="transmembrane region" description="Helical" evidence="7">
    <location>
        <begin position="110"/>
        <end position="128"/>
    </location>
</feature>
<evidence type="ECO:0000313" key="9">
    <source>
        <dbReference type="Proteomes" id="UP000663879"/>
    </source>
</evidence>
<name>A0A814C470_9BILA</name>
<dbReference type="GO" id="GO:0030258">
    <property type="term" value="P:lipid modification"/>
    <property type="evidence" value="ECO:0007669"/>
    <property type="project" value="TreeGrafter"/>
</dbReference>
<evidence type="ECO:0000256" key="7">
    <source>
        <dbReference type="SAM" id="Phobius"/>
    </source>
</evidence>
<dbReference type="InterPro" id="IPR049941">
    <property type="entry name" value="LPLAT_7/PORCN-like"/>
</dbReference>
<evidence type="ECO:0000256" key="5">
    <source>
        <dbReference type="ARBA" id="ARBA00023136"/>
    </source>
</evidence>
<keyword evidence="2" id="KW-0808">Transferase</keyword>
<evidence type="ECO:0000256" key="3">
    <source>
        <dbReference type="ARBA" id="ARBA00022692"/>
    </source>
</evidence>
<evidence type="ECO:0000256" key="6">
    <source>
        <dbReference type="ARBA" id="ARBA00023315"/>
    </source>
</evidence>
<dbReference type="AlphaFoldDB" id="A0A814C470"/>
<feature type="transmembrane region" description="Helical" evidence="7">
    <location>
        <begin position="149"/>
        <end position="172"/>
    </location>
</feature>
<proteinExistence type="predicted"/>
<dbReference type="PANTHER" id="PTHR13906">
    <property type="entry name" value="PORCUPINE"/>
    <property type="match status" value="1"/>
</dbReference>
<keyword evidence="6" id="KW-0012">Acyltransferase</keyword>
<comment type="caution">
    <text evidence="8">The sequence shown here is derived from an EMBL/GenBank/DDBJ whole genome shotgun (WGS) entry which is preliminary data.</text>
</comment>
<organism evidence="8 9">
    <name type="scientific">Brachionus calyciflorus</name>
    <dbReference type="NCBI Taxonomy" id="104777"/>
    <lineage>
        <taxon>Eukaryota</taxon>
        <taxon>Metazoa</taxon>
        <taxon>Spiralia</taxon>
        <taxon>Gnathifera</taxon>
        <taxon>Rotifera</taxon>
        <taxon>Eurotatoria</taxon>
        <taxon>Monogononta</taxon>
        <taxon>Pseudotrocha</taxon>
        <taxon>Ploima</taxon>
        <taxon>Brachionidae</taxon>
        <taxon>Brachionus</taxon>
    </lineage>
</organism>
<keyword evidence="4 7" id="KW-1133">Transmembrane helix</keyword>
<keyword evidence="3 7" id="KW-0812">Transmembrane</keyword>
<dbReference type="Pfam" id="PF03062">
    <property type="entry name" value="MBOAT"/>
    <property type="match status" value="1"/>
</dbReference>
<evidence type="ECO:0000256" key="4">
    <source>
        <dbReference type="ARBA" id="ARBA00022989"/>
    </source>
</evidence>
<gene>
    <name evidence="8" type="ORF">OXX778_LOCUS13118</name>
</gene>
<dbReference type="Proteomes" id="UP000663879">
    <property type="component" value="Unassembled WGS sequence"/>
</dbReference>